<feature type="region of interest" description="Disordered" evidence="2">
    <location>
        <begin position="354"/>
        <end position="419"/>
    </location>
</feature>
<gene>
    <name evidence="3" type="ORF">ACFSW8_04040</name>
</gene>
<accession>A0ABW4Z820</accession>
<evidence type="ECO:0000256" key="1">
    <source>
        <dbReference type="SAM" id="Coils"/>
    </source>
</evidence>
<dbReference type="RefSeq" id="WP_377088821.1">
    <property type="nucleotide sequence ID" value="NZ_JBHSJL010000014.1"/>
</dbReference>
<feature type="region of interest" description="Disordered" evidence="2">
    <location>
        <begin position="1"/>
        <end position="20"/>
    </location>
</feature>
<organism evidence="3 4">
    <name type="scientific">Rubritalea tangerina</name>
    <dbReference type="NCBI Taxonomy" id="430798"/>
    <lineage>
        <taxon>Bacteria</taxon>
        <taxon>Pseudomonadati</taxon>
        <taxon>Verrucomicrobiota</taxon>
        <taxon>Verrucomicrobiia</taxon>
        <taxon>Verrucomicrobiales</taxon>
        <taxon>Rubritaleaceae</taxon>
        <taxon>Rubritalea</taxon>
    </lineage>
</organism>
<sequence>MKATTNKQDPMELRQRRGRRVAGGATLALAAALGVTAIVHPDLFRAELSMPTAEEREKAKQERKKKKAQKPKRKLSKKDIERLAKHRDAKARKHLVEILVRLEKRIVIAEEKEAETTAKFRKSEDLFESLVGLIGQHTEKGKVAISEDIRAYNDMRMHGRGGSLEVAKDLRVVSRGAYEMERLGKQYAANPSEAGLEMVVARAEELQKQLAVAEGNGVMVRAQTQRYLSSILTNAKALRTQDRNLAVRGFAQPEDHPLSQPERRVLRKYLAPLEMDQLHALSQEMASHYTNLMGDVEAGELAEAADIPYPEALDKLAHQAFAKDNLEEGLNQAMPENMDQLDNFTDALNEAQASAERALAESGGQVPGKPGEPGEGEEDSEGEGKPGEGEQGEGPFGSGGGKGTENSSERGGADGLGQRSKEAVWRSLALESSLAAAQDRLKEVRVDGRAVLANVLPGRRFTAKSPREGYVFIDTWHIIGPWDASVSRYNAVDFSRIYPPETKLDLDAVFTSGKRKRVYDDERGYAGRGEMDGRLTWQFYQSPTVEVRIPREQLANDALYFAYTEVFFEQETEMYMAFASDDAARIRVNGEIVFQDTGLSPYVIAEQVRKVRFKRGINKVLVRLVNGPGPCRFSLLLTPGNE</sequence>
<name>A0ABW4Z820_9BACT</name>
<keyword evidence="4" id="KW-1185">Reference proteome</keyword>
<feature type="coiled-coil region" evidence="1">
    <location>
        <begin position="92"/>
        <end position="119"/>
    </location>
</feature>
<comment type="caution">
    <text evidence="3">The sequence shown here is derived from an EMBL/GenBank/DDBJ whole genome shotgun (WGS) entry which is preliminary data.</text>
</comment>
<keyword evidence="1" id="KW-0175">Coiled coil</keyword>
<dbReference type="Proteomes" id="UP001597389">
    <property type="component" value="Unassembled WGS sequence"/>
</dbReference>
<evidence type="ECO:0008006" key="5">
    <source>
        <dbReference type="Google" id="ProtNLM"/>
    </source>
</evidence>
<reference evidence="4" key="1">
    <citation type="journal article" date="2019" name="Int. J. Syst. Evol. Microbiol.">
        <title>The Global Catalogue of Microorganisms (GCM) 10K type strain sequencing project: providing services to taxonomists for standard genome sequencing and annotation.</title>
        <authorList>
            <consortium name="The Broad Institute Genomics Platform"/>
            <consortium name="The Broad Institute Genome Sequencing Center for Infectious Disease"/>
            <person name="Wu L."/>
            <person name="Ma J."/>
        </authorList>
    </citation>
    <scope>NUCLEOTIDE SEQUENCE [LARGE SCALE GENOMIC DNA]</scope>
    <source>
        <strain evidence="4">CCUG 57942</strain>
    </source>
</reference>
<dbReference type="EMBL" id="JBHUJB010000020">
    <property type="protein sequence ID" value="MFD2158064.1"/>
    <property type="molecule type" value="Genomic_DNA"/>
</dbReference>
<feature type="region of interest" description="Disordered" evidence="2">
    <location>
        <begin position="50"/>
        <end position="86"/>
    </location>
</feature>
<feature type="compositionally biased region" description="Basic residues" evidence="2">
    <location>
        <begin position="61"/>
        <end position="76"/>
    </location>
</feature>
<feature type="compositionally biased region" description="Gly residues" evidence="2">
    <location>
        <begin position="392"/>
        <end position="403"/>
    </location>
</feature>
<proteinExistence type="predicted"/>
<protein>
    <recommendedName>
        <fullName evidence="5">PA14 domain-containing protein</fullName>
    </recommendedName>
</protein>
<evidence type="ECO:0000256" key="2">
    <source>
        <dbReference type="SAM" id="MobiDB-lite"/>
    </source>
</evidence>
<evidence type="ECO:0000313" key="4">
    <source>
        <dbReference type="Proteomes" id="UP001597389"/>
    </source>
</evidence>
<evidence type="ECO:0000313" key="3">
    <source>
        <dbReference type="EMBL" id="MFD2158064.1"/>
    </source>
</evidence>